<dbReference type="Pfam" id="PF11950">
    <property type="entry name" value="DUF3467"/>
    <property type="match status" value="1"/>
</dbReference>
<name>A0A095ZIS9_9BACT</name>
<comment type="caution">
    <text evidence="1">The sequence shown here is derived from an EMBL/GenBank/DDBJ whole genome shotgun (WGS) entry which is preliminary data.</text>
</comment>
<proteinExistence type="predicted"/>
<dbReference type="RefSeq" id="WP_023058550.1">
    <property type="nucleotide sequence ID" value="NZ_JRNN01000066.1"/>
</dbReference>
<accession>A0A095ZIS9</accession>
<dbReference type="OrthoDB" id="9813817at2"/>
<sequence length="104" mass="11554">MEENAQQQGLQLELNPEVAQGKYVNLALISHSSSEFVLDFTSILPGIPKPQVVSRVVMAPEHAKRLLMALQENVYKYEQQFGKIQLPEMAGRTIAPFEGTKGEA</sequence>
<evidence type="ECO:0000313" key="2">
    <source>
        <dbReference type="Proteomes" id="UP000029556"/>
    </source>
</evidence>
<dbReference type="Proteomes" id="UP000029556">
    <property type="component" value="Unassembled WGS sequence"/>
</dbReference>
<dbReference type="InterPro" id="IPR021857">
    <property type="entry name" value="DUF3467"/>
</dbReference>
<evidence type="ECO:0008006" key="3">
    <source>
        <dbReference type="Google" id="ProtNLM"/>
    </source>
</evidence>
<organism evidence="1 2">
    <name type="scientific">Hoylesella buccalis DNF00853</name>
    <dbReference type="NCBI Taxonomy" id="1401074"/>
    <lineage>
        <taxon>Bacteria</taxon>
        <taxon>Pseudomonadati</taxon>
        <taxon>Bacteroidota</taxon>
        <taxon>Bacteroidia</taxon>
        <taxon>Bacteroidales</taxon>
        <taxon>Prevotellaceae</taxon>
        <taxon>Hoylesella</taxon>
    </lineage>
</organism>
<reference evidence="1 2" key="1">
    <citation type="submission" date="2014-07" db="EMBL/GenBank/DDBJ databases">
        <authorList>
            <person name="McCorrison J."/>
            <person name="Sanka R."/>
            <person name="Torralba M."/>
            <person name="Gillis M."/>
            <person name="Haft D.H."/>
            <person name="Methe B."/>
            <person name="Sutton G."/>
            <person name="Nelson K.E."/>
        </authorList>
    </citation>
    <scope>NUCLEOTIDE SEQUENCE [LARGE SCALE GENOMIC DNA]</scope>
    <source>
        <strain evidence="1 2">DNF00853</strain>
    </source>
</reference>
<gene>
    <name evidence="1" type="ORF">HMPREF2137_07450</name>
</gene>
<dbReference type="AlphaFoldDB" id="A0A095ZIS9"/>
<dbReference type="EMBL" id="JRNN01000066">
    <property type="protein sequence ID" value="KGF34613.1"/>
    <property type="molecule type" value="Genomic_DNA"/>
</dbReference>
<protein>
    <recommendedName>
        <fullName evidence="3">Transcriptional accessory protein</fullName>
    </recommendedName>
</protein>
<evidence type="ECO:0000313" key="1">
    <source>
        <dbReference type="EMBL" id="KGF34613.1"/>
    </source>
</evidence>